<dbReference type="AlphaFoldDB" id="A0AB34KCQ7"/>
<comment type="caution">
    <text evidence="2">The sequence shown here is derived from an EMBL/GenBank/DDBJ whole genome shotgun (WGS) entry which is preliminary data.</text>
</comment>
<reference evidence="2 3" key="1">
    <citation type="journal article" date="2020" name="Microbiol. Resour. Announc.">
        <title>Draft Genome Sequence of a Cladosporium Species Isolated from the Mesophotic Ascidian Didemnum maculosum.</title>
        <authorList>
            <person name="Gioti A."/>
            <person name="Siaperas R."/>
            <person name="Nikolaivits E."/>
            <person name="Le Goff G."/>
            <person name="Ouazzani J."/>
            <person name="Kotoulas G."/>
            <person name="Topakas E."/>
        </authorList>
    </citation>
    <scope>NUCLEOTIDE SEQUENCE [LARGE SCALE GENOMIC DNA]</scope>
    <source>
        <strain evidence="2 3">TM138-S3</strain>
    </source>
</reference>
<feature type="compositionally biased region" description="Polar residues" evidence="1">
    <location>
        <begin position="53"/>
        <end position="67"/>
    </location>
</feature>
<proteinExistence type="predicted"/>
<gene>
    <name evidence="2" type="ORF">WHR41_09669</name>
</gene>
<dbReference type="EMBL" id="JAAQHG020000286">
    <property type="protein sequence ID" value="KAL1581672.1"/>
    <property type="molecule type" value="Genomic_DNA"/>
</dbReference>
<keyword evidence="3" id="KW-1185">Reference proteome</keyword>
<dbReference type="Proteomes" id="UP000803884">
    <property type="component" value="Unassembled WGS sequence"/>
</dbReference>
<dbReference type="RefSeq" id="XP_069224781.1">
    <property type="nucleotide sequence ID" value="XM_069378271.1"/>
</dbReference>
<evidence type="ECO:0000256" key="1">
    <source>
        <dbReference type="SAM" id="MobiDB-lite"/>
    </source>
</evidence>
<feature type="region of interest" description="Disordered" evidence="1">
    <location>
        <begin position="150"/>
        <end position="225"/>
    </location>
</feature>
<name>A0AB34KCQ7_9PEZI</name>
<evidence type="ECO:0000313" key="2">
    <source>
        <dbReference type="EMBL" id="KAL1581672.1"/>
    </source>
</evidence>
<protein>
    <submittedName>
        <fullName evidence="2">Uncharacterized protein</fullName>
    </submittedName>
</protein>
<dbReference type="GeneID" id="96011109"/>
<evidence type="ECO:0000313" key="3">
    <source>
        <dbReference type="Proteomes" id="UP000803884"/>
    </source>
</evidence>
<feature type="region of interest" description="Disordered" evidence="1">
    <location>
        <begin position="43"/>
        <end position="95"/>
    </location>
</feature>
<feature type="compositionally biased region" description="Basic residues" evidence="1">
    <location>
        <begin position="183"/>
        <end position="192"/>
    </location>
</feature>
<sequence length="225" mass="24838">MAAVLTAAVAVWRGYTNMPDSSEQSHPGRTDVYASTHHAIPRAVPPGLAERLSPTSKVKTAPEQQPLTDREQVPRTVADQLSNENRRTRGPSVTTIRARLESLETRCDLLEQALQRTRQEAAWGNVEVAASSHNDDSPDTDTSDIAIDTNHCQAANPKGRQRRKSARSARSGSPSAEQLPHKPVSKNTRRQRRVTDLNIDGNEKLSLQSGGNTRRRLRRSVSWLG</sequence>
<accession>A0AB34KCQ7</accession>
<organism evidence="2 3">
    <name type="scientific">Cladosporium halotolerans</name>
    <dbReference type="NCBI Taxonomy" id="1052096"/>
    <lineage>
        <taxon>Eukaryota</taxon>
        <taxon>Fungi</taxon>
        <taxon>Dikarya</taxon>
        <taxon>Ascomycota</taxon>
        <taxon>Pezizomycotina</taxon>
        <taxon>Dothideomycetes</taxon>
        <taxon>Dothideomycetidae</taxon>
        <taxon>Cladosporiales</taxon>
        <taxon>Cladosporiaceae</taxon>
        <taxon>Cladosporium</taxon>
    </lineage>
</organism>